<dbReference type="InterPro" id="IPR005021">
    <property type="entry name" value="Terminase_largesu-like"/>
</dbReference>
<reference evidence="2 3" key="1">
    <citation type="submission" date="2021-01" db="EMBL/GenBank/DDBJ databases">
        <title>Belnapia mucosa sp. nov. and Belnapia arida sp. nov., isolated from the Tabernas Desert (Almeria, Spain).</title>
        <authorList>
            <person name="Molina-Menor E."/>
            <person name="Vidal-Verdu A."/>
            <person name="Calonge A."/>
            <person name="Satari L."/>
            <person name="Pereto J."/>
            <person name="Porcar M."/>
        </authorList>
    </citation>
    <scope>NUCLEOTIDE SEQUENCE [LARGE SCALE GENOMIC DNA]</scope>
    <source>
        <strain evidence="2 3">T18</strain>
    </source>
</reference>
<protein>
    <recommendedName>
        <fullName evidence="1">Terminase large subunit-like ATPase domain-containing protein</fullName>
    </recommendedName>
</protein>
<dbReference type="Pfam" id="PF03354">
    <property type="entry name" value="TerL_ATPase"/>
    <property type="match status" value="1"/>
</dbReference>
<gene>
    <name evidence="2" type="ORF">JMJ56_30900</name>
</gene>
<dbReference type="Proteomes" id="UP000660885">
    <property type="component" value="Unassembled WGS sequence"/>
</dbReference>
<feature type="domain" description="Terminase large subunit-like ATPase" evidence="1">
    <location>
        <begin position="92"/>
        <end position="172"/>
    </location>
</feature>
<sequence>MAARALANRASAAPQGVAEAVAYAEAVVSGVIPAGRLAVLACARFLRDKAAAEAGEGAWAFQPELVEAALLFAGQMPNIKGPEAGQPLRLMPWQKLVFANLFGFVERGTTTRRFRQAVVFVPRGNGKTTLAAPIALYLTFVEGEGGAEGYAAAVTRDQARILFDAAQQMVRKTGAFRQAFGVGVGANALYQEKTGLAPPLRTVLHG</sequence>
<organism evidence="2 3">
    <name type="scientific">Belnapia arida</name>
    <dbReference type="NCBI Taxonomy" id="2804533"/>
    <lineage>
        <taxon>Bacteria</taxon>
        <taxon>Pseudomonadati</taxon>
        <taxon>Pseudomonadota</taxon>
        <taxon>Alphaproteobacteria</taxon>
        <taxon>Acetobacterales</taxon>
        <taxon>Roseomonadaceae</taxon>
        <taxon>Belnapia</taxon>
    </lineage>
</organism>
<dbReference type="InterPro" id="IPR046461">
    <property type="entry name" value="TerL_ATPase"/>
</dbReference>
<dbReference type="InterPro" id="IPR027417">
    <property type="entry name" value="P-loop_NTPase"/>
</dbReference>
<evidence type="ECO:0000313" key="3">
    <source>
        <dbReference type="Proteomes" id="UP000660885"/>
    </source>
</evidence>
<proteinExistence type="predicted"/>
<dbReference type="PANTHER" id="PTHR41287">
    <property type="match status" value="1"/>
</dbReference>
<dbReference type="Gene3D" id="3.40.50.300">
    <property type="entry name" value="P-loop containing nucleotide triphosphate hydrolases"/>
    <property type="match status" value="1"/>
</dbReference>
<dbReference type="EMBL" id="JAETWB010000064">
    <property type="protein sequence ID" value="MBL6082382.1"/>
    <property type="molecule type" value="Genomic_DNA"/>
</dbReference>
<name>A0ABS1UCG6_9PROT</name>
<accession>A0ABS1UCG6</accession>
<comment type="caution">
    <text evidence="2">The sequence shown here is derived from an EMBL/GenBank/DDBJ whole genome shotgun (WGS) entry which is preliminary data.</text>
</comment>
<evidence type="ECO:0000313" key="2">
    <source>
        <dbReference type="EMBL" id="MBL6082382.1"/>
    </source>
</evidence>
<dbReference type="RefSeq" id="WP_202835623.1">
    <property type="nucleotide sequence ID" value="NZ_JAETWB010000064.1"/>
</dbReference>
<dbReference type="PANTHER" id="PTHR41287:SF1">
    <property type="entry name" value="PROTEIN YMFN"/>
    <property type="match status" value="1"/>
</dbReference>
<keyword evidence="3" id="KW-1185">Reference proteome</keyword>
<evidence type="ECO:0000259" key="1">
    <source>
        <dbReference type="Pfam" id="PF03354"/>
    </source>
</evidence>